<evidence type="ECO:0000313" key="2">
    <source>
        <dbReference type="EMBL" id="RCL77050.1"/>
    </source>
</evidence>
<dbReference type="Proteomes" id="UP000252132">
    <property type="component" value="Unassembled WGS sequence"/>
</dbReference>
<feature type="transmembrane region" description="Helical" evidence="1">
    <location>
        <begin position="98"/>
        <end position="117"/>
    </location>
</feature>
<keyword evidence="1" id="KW-1133">Transmembrane helix</keyword>
<sequence>MKDKTANFFSLFASTSTLVCCALPAVFVALGAGASFASLLSVFPVLIVLSKYKILITIIALLMIGAAGVINYKTYYMPCPIDPVEGRLCLQTRRRSRYLYYVSVFIFLFATVFTYLIPRFF</sequence>
<name>A0A368DYZ2_9PROT</name>
<accession>A0A368DYZ2</accession>
<dbReference type="EMBL" id="QOQF01000013">
    <property type="protein sequence ID" value="RCL77050.1"/>
    <property type="molecule type" value="Genomic_DNA"/>
</dbReference>
<evidence type="ECO:0000256" key="1">
    <source>
        <dbReference type="SAM" id="Phobius"/>
    </source>
</evidence>
<comment type="caution">
    <text evidence="2">The sequence shown here is derived from an EMBL/GenBank/DDBJ whole genome shotgun (WGS) entry which is preliminary data.</text>
</comment>
<keyword evidence="1" id="KW-0812">Transmembrane</keyword>
<reference evidence="2 3" key="1">
    <citation type="journal article" date="2018" name="Microbiome">
        <title>Fine metagenomic profile of the Mediterranean stratified and mixed water columns revealed by assembly and recruitment.</title>
        <authorList>
            <person name="Haro-Moreno J.M."/>
            <person name="Lopez-Perez M."/>
            <person name="De La Torre J.R."/>
            <person name="Picazo A."/>
            <person name="Camacho A."/>
            <person name="Rodriguez-Valera F."/>
        </authorList>
    </citation>
    <scope>NUCLEOTIDE SEQUENCE [LARGE SCALE GENOMIC DNA]</scope>
    <source>
        <strain evidence="2">MED-G55</strain>
    </source>
</reference>
<evidence type="ECO:0000313" key="3">
    <source>
        <dbReference type="Proteomes" id="UP000252132"/>
    </source>
</evidence>
<protein>
    <recommendedName>
        <fullName evidence="4">Mercuric transport protein MerT</fullName>
    </recommendedName>
</protein>
<gene>
    <name evidence="2" type="ORF">DBW69_04370</name>
</gene>
<evidence type="ECO:0008006" key="4">
    <source>
        <dbReference type="Google" id="ProtNLM"/>
    </source>
</evidence>
<feature type="transmembrane region" description="Helical" evidence="1">
    <location>
        <begin position="55"/>
        <end position="77"/>
    </location>
</feature>
<organism evidence="2 3">
    <name type="scientific">PS1 clade bacterium</name>
    <dbReference type="NCBI Taxonomy" id="2175152"/>
    <lineage>
        <taxon>Bacteria</taxon>
        <taxon>Pseudomonadati</taxon>
        <taxon>Pseudomonadota</taxon>
        <taxon>Alphaproteobacteria</taxon>
        <taxon>PS1 clade</taxon>
    </lineage>
</organism>
<keyword evidence="1" id="KW-0472">Membrane</keyword>
<dbReference type="AlphaFoldDB" id="A0A368DYZ2"/>
<proteinExistence type="predicted"/>